<feature type="compositionally biased region" description="Acidic residues" evidence="1">
    <location>
        <begin position="82"/>
        <end position="92"/>
    </location>
</feature>
<evidence type="ECO:0000313" key="3">
    <source>
        <dbReference type="Proteomes" id="UP001154282"/>
    </source>
</evidence>
<dbReference type="EMBL" id="CAMGYJ010000006">
    <property type="protein sequence ID" value="CAI0428809.1"/>
    <property type="molecule type" value="Genomic_DNA"/>
</dbReference>
<evidence type="ECO:0000313" key="2">
    <source>
        <dbReference type="EMBL" id="CAI0428809.1"/>
    </source>
</evidence>
<keyword evidence="3" id="KW-1185">Reference proteome</keyword>
<gene>
    <name evidence="2" type="ORF">LITE_LOCUS21832</name>
</gene>
<name>A0AAV0L4Y3_9ROSI</name>
<dbReference type="Proteomes" id="UP001154282">
    <property type="component" value="Unassembled WGS sequence"/>
</dbReference>
<accession>A0AAV0L4Y3</accession>
<reference evidence="2" key="1">
    <citation type="submission" date="2022-08" db="EMBL/GenBank/DDBJ databases">
        <authorList>
            <person name="Gutierrez-Valencia J."/>
        </authorList>
    </citation>
    <scope>NUCLEOTIDE SEQUENCE</scope>
</reference>
<sequence length="239" mass="26638">MKSFRLDQSELWGEKLKVTIENKMTRRSEAMLEGCTTTLGVHGTTKPMRSSPQATKYWMGELKATADRGSPRRRRMRKTSTENEDLAEDSSTEAEARGNPSEPSRVKPGSTSRLARCSLPEKDQPATKTEMPPTEGKQSGGGVFCLWNPRTSVRVEEQQQQQRVRRAALKVLGLTARIARLKLGQCVGPNGSELEFEQAANELRMGPRLKPVFSMSGSGRGMKDVLKQAERSWAHGHLR</sequence>
<proteinExistence type="predicted"/>
<protein>
    <submittedName>
        <fullName evidence="2">Uncharacterized protein</fullName>
    </submittedName>
</protein>
<evidence type="ECO:0000256" key="1">
    <source>
        <dbReference type="SAM" id="MobiDB-lite"/>
    </source>
</evidence>
<comment type="caution">
    <text evidence="2">The sequence shown here is derived from an EMBL/GenBank/DDBJ whole genome shotgun (WGS) entry which is preliminary data.</text>
</comment>
<dbReference type="AlphaFoldDB" id="A0AAV0L4Y3"/>
<feature type="region of interest" description="Disordered" evidence="1">
    <location>
        <begin position="63"/>
        <end position="143"/>
    </location>
</feature>
<organism evidence="2 3">
    <name type="scientific">Linum tenue</name>
    <dbReference type="NCBI Taxonomy" id="586396"/>
    <lineage>
        <taxon>Eukaryota</taxon>
        <taxon>Viridiplantae</taxon>
        <taxon>Streptophyta</taxon>
        <taxon>Embryophyta</taxon>
        <taxon>Tracheophyta</taxon>
        <taxon>Spermatophyta</taxon>
        <taxon>Magnoliopsida</taxon>
        <taxon>eudicotyledons</taxon>
        <taxon>Gunneridae</taxon>
        <taxon>Pentapetalae</taxon>
        <taxon>rosids</taxon>
        <taxon>fabids</taxon>
        <taxon>Malpighiales</taxon>
        <taxon>Linaceae</taxon>
        <taxon>Linum</taxon>
    </lineage>
</organism>